<accession>A0A378K624</accession>
<name>A0A378K624_LEGPN</name>
<comment type="catalytic activity">
    <reaction evidence="6 7 8">
        <text>alpha-D-glucose 6-phosphate = beta-D-fructose 6-phosphate</text>
        <dbReference type="Rhea" id="RHEA:11816"/>
        <dbReference type="ChEBI" id="CHEBI:57634"/>
        <dbReference type="ChEBI" id="CHEBI:58225"/>
        <dbReference type="EC" id="5.3.1.9"/>
    </reaction>
</comment>
<evidence type="ECO:0000313" key="9">
    <source>
        <dbReference type="EMBL" id="STX78921.1"/>
    </source>
</evidence>
<feature type="active site" description="Proton donor" evidence="7">
    <location>
        <position position="347"/>
    </location>
</feature>
<organism evidence="9 10">
    <name type="scientific">Legionella pneumophila</name>
    <dbReference type="NCBI Taxonomy" id="446"/>
    <lineage>
        <taxon>Bacteria</taxon>
        <taxon>Pseudomonadati</taxon>
        <taxon>Pseudomonadota</taxon>
        <taxon>Gammaproteobacteria</taxon>
        <taxon>Legionellales</taxon>
        <taxon>Legionellaceae</taxon>
        <taxon>Legionella</taxon>
    </lineage>
</organism>
<dbReference type="EC" id="5.3.1.9" evidence="7"/>
<dbReference type="PRINTS" id="PR00662">
    <property type="entry name" value="G6PISOMERASE"/>
</dbReference>
<evidence type="ECO:0000256" key="6">
    <source>
        <dbReference type="ARBA" id="ARBA00029321"/>
    </source>
</evidence>
<proteinExistence type="inferred from homology"/>
<dbReference type="GO" id="GO:0006096">
    <property type="term" value="P:glycolytic process"/>
    <property type="evidence" value="ECO:0007669"/>
    <property type="project" value="UniProtKB-UniRule"/>
</dbReference>
<dbReference type="InterPro" id="IPR046348">
    <property type="entry name" value="SIS_dom_sf"/>
</dbReference>
<feature type="active site" evidence="7">
    <location>
        <position position="482"/>
    </location>
</feature>
<evidence type="ECO:0000256" key="8">
    <source>
        <dbReference type="RuleBase" id="RU000612"/>
    </source>
</evidence>
<dbReference type="AlphaFoldDB" id="A0A378K624"/>
<keyword evidence="5 7" id="KW-0413">Isomerase</keyword>
<dbReference type="SUPFAM" id="SSF53697">
    <property type="entry name" value="SIS domain"/>
    <property type="match status" value="1"/>
</dbReference>
<dbReference type="NCBIfam" id="NF001211">
    <property type="entry name" value="PRK00179.1"/>
    <property type="match status" value="1"/>
</dbReference>
<comment type="subcellular location">
    <subcellularLocation>
        <location evidence="7">Cytoplasm</location>
    </subcellularLocation>
</comment>
<evidence type="ECO:0000313" key="10">
    <source>
        <dbReference type="Proteomes" id="UP000254631"/>
    </source>
</evidence>
<feature type="active site" evidence="7">
    <location>
        <position position="378"/>
    </location>
</feature>
<dbReference type="CDD" id="cd05016">
    <property type="entry name" value="SIS_PGI_2"/>
    <property type="match status" value="1"/>
</dbReference>
<evidence type="ECO:0000256" key="5">
    <source>
        <dbReference type="ARBA" id="ARBA00023235"/>
    </source>
</evidence>
<dbReference type="GO" id="GO:0005829">
    <property type="term" value="C:cytosol"/>
    <property type="evidence" value="ECO:0007669"/>
    <property type="project" value="TreeGrafter"/>
</dbReference>
<comment type="similarity">
    <text evidence="2 7 8">Belongs to the GPI family.</text>
</comment>
<dbReference type="PROSITE" id="PS00765">
    <property type="entry name" value="P_GLUCOSE_ISOMERASE_1"/>
    <property type="match status" value="1"/>
</dbReference>
<dbReference type="InterPro" id="IPR035482">
    <property type="entry name" value="SIS_PGI_2"/>
</dbReference>
<dbReference type="Proteomes" id="UP000254631">
    <property type="component" value="Unassembled WGS sequence"/>
</dbReference>
<dbReference type="PROSITE" id="PS00174">
    <property type="entry name" value="P_GLUCOSE_ISOMERASE_2"/>
    <property type="match status" value="1"/>
</dbReference>
<dbReference type="UniPathway" id="UPA00109">
    <property type="reaction ID" value="UER00181"/>
</dbReference>
<reference evidence="9 10" key="1">
    <citation type="submission" date="2018-06" db="EMBL/GenBank/DDBJ databases">
        <authorList>
            <consortium name="Pathogen Informatics"/>
            <person name="Doyle S."/>
        </authorList>
    </citation>
    <scope>NUCLEOTIDE SEQUENCE [LARGE SCALE GENOMIC DNA]</scope>
    <source>
        <strain evidence="9 10">NCTC12000</strain>
    </source>
</reference>
<comment type="pathway">
    <text evidence="7">Carbohydrate biosynthesis; gluconeogenesis.</text>
</comment>
<keyword evidence="7" id="KW-0963">Cytoplasm</keyword>
<evidence type="ECO:0000256" key="4">
    <source>
        <dbReference type="ARBA" id="ARBA00023152"/>
    </source>
</evidence>
<dbReference type="PROSITE" id="PS51463">
    <property type="entry name" value="P_GLUCOSE_ISOMERASE_3"/>
    <property type="match status" value="1"/>
</dbReference>
<evidence type="ECO:0000256" key="2">
    <source>
        <dbReference type="ARBA" id="ARBA00006604"/>
    </source>
</evidence>
<dbReference type="InterPro" id="IPR035476">
    <property type="entry name" value="SIS_PGI_1"/>
</dbReference>
<protein>
    <recommendedName>
        <fullName evidence="7">Glucose-6-phosphate isomerase</fullName>
        <shortName evidence="7">GPI</shortName>
        <ecNumber evidence="7">5.3.1.9</ecNumber>
    </recommendedName>
    <alternativeName>
        <fullName evidence="7">Phosphoglucose isomerase</fullName>
        <shortName evidence="7">PGI</shortName>
    </alternativeName>
    <alternativeName>
        <fullName evidence="7">Phosphohexose isomerase</fullName>
        <shortName evidence="7">PHI</shortName>
    </alternativeName>
</protein>
<dbReference type="InterPro" id="IPR001672">
    <property type="entry name" value="G6P_Isomerase"/>
</dbReference>
<dbReference type="PANTHER" id="PTHR11469:SF1">
    <property type="entry name" value="GLUCOSE-6-PHOSPHATE ISOMERASE"/>
    <property type="match status" value="1"/>
</dbReference>
<dbReference type="UniPathway" id="UPA00138"/>
<dbReference type="GO" id="GO:0048029">
    <property type="term" value="F:monosaccharide binding"/>
    <property type="evidence" value="ECO:0007669"/>
    <property type="project" value="TreeGrafter"/>
</dbReference>
<dbReference type="Gene3D" id="3.40.50.10490">
    <property type="entry name" value="Glucose-6-phosphate isomerase like protein, domain 1"/>
    <property type="match status" value="2"/>
</dbReference>
<dbReference type="Pfam" id="PF00342">
    <property type="entry name" value="PGI"/>
    <property type="match status" value="1"/>
</dbReference>
<dbReference type="GO" id="GO:0051156">
    <property type="term" value="P:glucose 6-phosphate metabolic process"/>
    <property type="evidence" value="ECO:0007669"/>
    <property type="project" value="TreeGrafter"/>
</dbReference>
<comment type="pathway">
    <text evidence="1 7 8">Carbohydrate degradation; glycolysis; D-glyceraldehyde 3-phosphate and glycerone phosphate from D-glucose: step 2/4.</text>
</comment>
<evidence type="ECO:0000256" key="1">
    <source>
        <dbReference type="ARBA" id="ARBA00004926"/>
    </source>
</evidence>
<dbReference type="GO" id="GO:0004347">
    <property type="term" value="F:glucose-6-phosphate isomerase activity"/>
    <property type="evidence" value="ECO:0007669"/>
    <property type="project" value="UniProtKB-UniRule"/>
</dbReference>
<dbReference type="GO" id="GO:0006094">
    <property type="term" value="P:gluconeogenesis"/>
    <property type="evidence" value="ECO:0007669"/>
    <property type="project" value="UniProtKB-UniRule"/>
</dbReference>
<keyword evidence="4 7" id="KW-0324">Glycolysis</keyword>
<dbReference type="HAMAP" id="MF_00473">
    <property type="entry name" value="G6P_isomerase"/>
    <property type="match status" value="1"/>
</dbReference>
<sequence length="494" mass="55778">MKRQTELPMWNLLRQEADKIRLTSGSQLTPFMNGMHLDYCKQINTIEYDYSRQKVNNTILDLLINLANEIKLQEKIDGLIRGEKVNISENRPALHTALRDLSNKSILIDGLDIMSEVVSTREKIRVISNRIREKKWLGHSGLPITDIVNIGIGGSDLGPRVCINALSNYISKEFNYHFISDVDPASFNDVIAKINPQTTLFIVSSKSFTTKETLLNARKAFALYEDTASIDQHFIAVTAHPERAYQMGIKTVLPIWDWVGGRFSFCSAVNLITAIAIGYEQFVELLAGAHDIDTHVQFTDFKNNIPVLMALIGIWNNNFLNIHNLLILTYSKKLEYFVPYVQQLDMESNGKSIDVSGRMVDYATGPIVWGGLGNQAQHSYFQLLCQGTHRCVGDFITLKTNDEHEINSMCHYKMKVLSEGIQTIENPYGYIPGNMPMNHLILSDCSPYTLGALVALYEHKIFVQSVIWNINPFDQPGIESAKSAHREITLSSES</sequence>
<dbReference type="PANTHER" id="PTHR11469">
    <property type="entry name" value="GLUCOSE-6-PHOSPHATE ISOMERASE"/>
    <property type="match status" value="1"/>
</dbReference>
<dbReference type="InterPro" id="IPR018189">
    <property type="entry name" value="Phosphoglucose_isomerase_CS"/>
</dbReference>
<dbReference type="GO" id="GO:0097367">
    <property type="term" value="F:carbohydrate derivative binding"/>
    <property type="evidence" value="ECO:0007669"/>
    <property type="project" value="InterPro"/>
</dbReference>
<dbReference type="CDD" id="cd05015">
    <property type="entry name" value="SIS_PGI_1"/>
    <property type="match status" value="1"/>
</dbReference>
<dbReference type="EMBL" id="UGOL01000001">
    <property type="protein sequence ID" value="STX78921.1"/>
    <property type="molecule type" value="Genomic_DNA"/>
</dbReference>
<dbReference type="RefSeq" id="WP_027220103.1">
    <property type="nucleotide sequence ID" value="NZ_BAZA01000199.1"/>
</dbReference>
<gene>
    <name evidence="7 9" type="primary">pgi</name>
    <name evidence="9" type="ORF">NCTC12000_00907</name>
</gene>
<evidence type="ECO:0000256" key="7">
    <source>
        <dbReference type="HAMAP-Rule" id="MF_00473"/>
    </source>
</evidence>
<comment type="function">
    <text evidence="7">Catalyzes the reversible isomerization of glucose-6-phosphate to fructose-6-phosphate.</text>
</comment>
<keyword evidence="3 7" id="KW-0312">Gluconeogenesis</keyword>
<evidence type="ECO:0000256" key="3">
    <source>
        <dbReference type="ARBA" id="ARBA00022432"/>
    </source>
</evidence>